<accession>A0AAE1T6X5</accession>
<dbReference type="EMBL" id="JACGWL010000672">
    <property type="protein sequence ID" value="KAK4382595.1"/>
    <property type="molecule type" value="Genomic_DNA"/>
</dbReference>
<dbReference type="Proteomes" id="UP001289374">
    <property type="component" value="Unassembled WGS sequence"/>
</dbReference>
<sequence>MCSLCARATVECAEDGRVKEANVMLPLCKASSGGGWVQHRKIPERKKPLVPMVTSKFGLQYKDIKVGGRRSPPVGFQVAANYIAVVPSGQIFDRTSYSTTSSKSPIACASAFETLEGSDDEDNVTDVDKLDTTYLLTNGNVNECHLCRSERLRTKVKNPKKEGQVEERHPEDLDDEDNVAKLDTTYLLTNGNVNSHSAAKILRFANYGCCILLCCINDFVSEFKNENANARNTCPIRECLI</sequence>
<dbReference type="SUPFAM" id="SSF54534">
    <property type="entry name" value="FKBP-like"/>
    <property type="match status" value="1"/>
</dbReference>
<evidence type="ECO:0000313" key="1">
    <source>
        <dbReference type="EMBL" id="KAK4382595.1"/>
    </source>
</evidence>
<protein>
    <submittedName>
        <fullName evidence="1">Peptidyl-prolyl cis-trans isomerase FKBP16-3, chloroplastic</fullName>
    </submittedName>
</protein>
<proteinExistence type="predicted"/>
<keyword evidence="2" id="KW-1185">Reference proteome</keyword>
<dbReference type="AlphaFoldDB" id="A0AAE1T6X5"/>
<organism evidence="1 2">
    <name type="scientific">Sesamum angolense</name>
    <dbReference type="NCBI Taxonomy" id="2727404"/>
    <lineage>
        <taxon>Eukaryota</taxon>
        <taxon>Viridiplantae</taxon>
        <taxon>Streptophyta</taxon>
        <taxon>Embryophyta</taxon>
        <taxon>Tracheophyta</taxon>
        <taxon>Spermatophyta</taxon>
        <taxon>Magnoliopsida</taxon>
        <taxon>eudicotyledons</taxon>
        <taxon>Gunneridae</taxon>
        <taxon>Pentapetalae</taxon>
        <taxon>asterids</taxon>
        <taxon>lamiids</taxon>
        <taxon>Lamiales</taxon>
        <taxon>Pedaliaceae</taxon>
        <taxon>Sesamum</taxon>
    </lineage>
</organism>
<reference evidence="1" key="1">
    <citation type="submission" date="2020-06" db="EMBL/GenBank/DDBJ databases">
        <authorList>
            <person name="Li T."/>
            <person name="Hu X."/>
            <person name="Zhang T."/>
            <person name="Song X."/>
            <person name="Zhang H."/>
            <person name="Dai N."/>
            <person name="Sheng W."/>
            <person name="Hou X."/>
            <person name="Wei L."/>
        </authorList>
    </citation>
    <scope>NUCLEOTIDE SEQUENCE</scope>
    <source>
        <strain evidence="1">K16</strain>
        <tissue evidence="1">Leaf</tissue>
    </source>
</reference>
<keyword evidence="1" id="KW-0413">Isomerase</keyword>
<dbReference type="GO" id="GO:0016853">
    <property type="term" value="F:isomerase activity"/>
    <property type="evidence" value="ECO:0007669"/>
    <property type="project" value="UniProtKB-KW"/>
</dbReference>
<evidence type="ECO:0000313" key="2">
    <source>
        <dbReference type="Proteomes" id="UP001289374"/>
    </source>
</evidence>
<gene>
    <name evidence="1" type="ORF">Sango_2859000</name>
</gene>
<name>A0AAE1T6X5_9LAMI</name>
<comment type="caution">
    <text evidence="1">The sequence shown here is derived from an EMBL/GenBank/DDBJ whole genome shotgun (WGS) entry which is preliminary data.</text>
</comment>
<reference evidence="1" key="2">
    <citation type="journal article" date="2024" name="Plant">
        <title>Genomic evolution and insights into agronomic trait innovations of Sesamum species.</title>
        <authorList>
            <person name="Miao H."/>
            <person name="Wang L."/>
            <person name="Qu L."/>
            <person name="Liu H."/>
            <person name="Sun Y."/>
            <person name="Le M."/>
            <person name="Wang Q."/>
            <person name="Wei S."/>
            <person name="Zheng Y."/>
            <person name="Lin W."/>
            <person name="Duan Y."/>
            <person name="Cao H."/>
            <person name="Xiong S."/>
            <person name="Wang X."/>
            <person name="Wei L."/>
            <person name="Li C."/>
            <person name="Ma Q."/>
            <person name="Ju M."/>
            <person name="Zhao R."/>
            <person name="Li G."/>
            <person name="Mu C."/>
            <person name="Tian Q."/>
            <person name="Mei H."/>
            <person name="Zhang T."/>
            <person name="Gao T."/>
            <person name="Zhang H."/>
        </authorList>
    </citation>
    <scope>NUCLEOTIDE SEQUENCE</scope>
    <source>
        <strain evidence="1">K16</strain>
    </source>
</reference>